<dbReference type="Proteomes" id="UP000836387">
    <property type="component" value="Unassembled WGS sequence"/>
</dbReference>
<comment type="caution">
    <text evidence="1">The sequence shown here is derived from an EMBL/GenBank/DDBJ whole genome shotgun (WGS) entry which is preliminary data.</text>
</comment>
<reference evidence="1" key="1">
    <citation type="submission" date="2020-04" db="EMBL/GenBank/DDBJ databases">
        <authorList>
            <person name="Broberg M."/>
        </authorList>
    </citation>
    <scope>NUCLEOTIDE SEQUENCE</scope>
</reference>
<gene>
    <name evidence="1" type="ORF">CRV2_00006953</name>
</gene>
<organism evidence="1 2">
    <name type="scientific">Clonostachys rosea f. rosea IK726</name>
    <dbReference type="NCBI Taxonomy" id="1349383"/>
    <lineage>
        <taxon>Eukaryota</taxon>
        <taxon>Fungi</taxon>
        <taxon>Dikarya</taxon>
        <taxon>Ascomycota</taxon>
        <taxon>Pezizomycotina</taxon>
        <taxon>Sordariomycetes</taxon>
        <taxon>Hypocreomycetidae</taxon>
        <taxon>Hypocreales</taxon>
        <taxon>Bionectriaceae</taxon>
        <taxon>Clonostachys</taxon>
    </lineage>
</organism>
<sequence>MANEQPATLRMSQYISMMQFPDFFRDTMKKNIKYGLWNATDDEVEAAAKHKNHVSVMLFDEATSALDHENEDNFKERTSQPRKTTVIIA</sequence>
<accession>A0ACA9TCA4</accession>
<dbReference type="EMBL" id="CADEHS020000003">
    <property type="protein sequence ID" value="CAG9938527.1"/>
    <property type="molecule type" value="Genomic_DNA"/>
</dbReference>
<keyword evidence="2" id="KW-1185">Reference proteome</keyword>
<evidence type="ECO:0000313" key="2">
    <source>
        <dbReference type="Proteomes" id="UP000836387"/>
    </source>
</evidence>
<evidence type="ECO:0000313" key="1">
    <source>
        <dbReference type="EMBL" id="CAG9938527.1"/>
    </source>
</evidence>
<name>A0ACA9TCA4_BIOOC</name>
<protein>
    <submittedName>
        <fullName evidence="1">Uncharacterized protein</fullName>
    </submittedName>
</protein>
<proteinExistence type="predicted"/>
<reference evidence="1" key="2">
    <citation type="submission" date="2021-10" db="EMBL/GenBank/DDBJ databases">
        <authorList>
            <person name="Piombo E."/>
        </authorList>
    </citation>
    <scope>NUCLEOTIDE SEQUENCE</scope>
</reference>